<dbReference type="GeneID" id="99988263"/>
<dbReference type="PANTHER" id="PTHR43792:SF1">
    <property type="entry name" value="N-ACETYLTRANSFERASE DOMAIN-CONTAINING PROTEIN"/>
    <property type="match status" value="1"/>
</dbReference>
<reference evidence="3" key="1">
    <citation type="submission" date="2016-10" db="EMBL/GenBank/DDBJ databases">
        <authorList>
            <person name="Varghese N."/>
            <person name="Submissions S."/>
        </authorList>
    </citation>
    <scope>NUCLEOTIDE SEQUENCE [LARGE SCALE GENOMIC DNA]</scope>
    <source>
        <strain evidence="3">CGMCC 1.12402</strain>
    </source>
</reference>
<evidence type="ECO:0000259" key="1">
    <source>
        <dbReference type="PROSITE" id="PS51186"/>
    </source>
</evidence>
<gene>
    <name evidence="2" type="ORF">SAMN05216290_3593</name>
</gene>
<dbReference type="EMBL" id="FOIR01000004">
    <property type="protein sequence ID" value="SEW40451.1"/>
    <property type="molecule type" value="Genomic_DNA"/>
</dbReference>
<dbReference type="InterPro" id="IPR016181">
    <property type="entry name" value="Acyl_CoA_acyltransferase"/>
</dbReference>
<dbReference type="AlphaFoldDB" id="A0A1I0RHR6"/>
<dbReference type="Gene3D" id="3.40.630.30">
    <property type="match status" value="1"/>
</dbReference>
<dbReference type="InterPro" id="IPR000182">
    <property type="entry name" value="GNAT_dom"/>
</dbReference>
<dbReference type="InterPro" id="IPR051531">
    <property type="entry name" value="N-acetyltransferase"/>
</dbReference>
<keyword evidence="2" id="KW-0808">Transferase</keyword>
<dbReference type="PROSITE" id="PS51186">
    <property type="entry name" value="GNAT"/>
    <property type="match status" value="1"/>
</dbReference>
<feature type="domain" description="N-acetyltransferase" evidence="1">
    <location>
        <begin position="13"/>
        <end position="175"/>
    </location>
</feature>
<organism evidence="2 3">
    <name type="scientific">Roseivirga pacifica</name>
    <dbReference type="NCBI Taxonomy" id="1267423"/>
    <lineage>
        <taxon>Bacteria</taxon>
        <taxon>Pseudomonadati</taxon>
        <taxon>Bacteroidota</taxon>
        <taxon>Cytophagia</taxon>
        <taxon>Cytophagales</taxon>
        <taxon>Roseivirgaceae</taxon>
        <taxon>Roseivirga</taxon>
    </lineage>
</organism>
<sequence>MHQYQFPIESERLRFRYFQEADIAEWAVFFTENPMMHYVGATNPEAPELEAKKFIERQTNRYKTDGFGTLAAIEKGSGEIVGSAGIIYRQHPEFDKMHEIGYSVIPSRWGKGYATEMARCFFDYFVVQKLANKVISIIDKHNTASQKVAANNGMQRGPKFNFNGFQCYQYYRNIE</sequence>
<dbReference type="GO" id="GO:0016747">
    <property type="term" value="F:acyltransferase activity, transferring groups other than amino-acyl groups"/>
    <property type="evidence" value="ECO:0007669"/>
    <property type="project" value="InterPro"/>
</dbReference>
<dbReference type="STRING" id="1267423.SAMN05216290_3593"/>
<keyword evidence="3" id="KW-1185">Reference proteome</keyword>
<name>A0A1I0RHR6_9BACT</name>
<dbReference type="RefSeq" id="WP_090260435.1">
    <property type="nucleotide sequence ID" value="NZ_FOIR01000004.1"/>
</dbReference>
<accession>A0A1I0RHR6</accession>
<evidence type="ECO:0000313" key="3">
    <source>
        <dbReference type="Proteomes" id="UP000199437"/>
    </source>
</evidence>
<protein>
    <submittedName>
        <fullName evidence="2">Ribosomal-protein-alanine N-acetyltransferase</fullName>
    </submittedName>
</protein>
<dbReference type="Pfam" id="PF13302">
    <property type="entry name" value="Acetyltransf_3"/>
    <property type="match status" value="1"/>
</dbReference>
<dbReference type="OrthoDB" id="9788916at2"/>
<dbReference type="SUPFAM" id="SSF55729">
    <property type="entry name" value="Acyl-CoA N-acyltransferases (Nat)"/>
    <property type="match status" value="1"/>
</dbReference>
<evidence type="ECO:0000313" key="2">
    <source>
        <dbReference type="EMBL" id="SEW40451.1"/>
    </source>
</evidence>
<dbReference type="Proteomes" id="UP000199437">
    <property type="component" value="Unassembled WGS sequence"/>
</dbReference>
<dbReference type="PANTHER" id="PTHR43792">
    <property type="entry name" value="GNAT FAMILY, PUTATIVE (AFU_ORTHOLOGUE AFUA_3G00765)-RELATED-RELATED"/>
    <property type="match status" value="1"/>
</dbReference>
<proteinExistence type="predicted"/>